<dbReference type="PRINTS" id="PR00455">
    <property type="entry name" value="HTHTETR"/>
</dbReference>
<evidence type="ECO:0000313" key="4">
    <source>
        <dbReference type="EMBL" id="AIJ26074.1"/>
    </source>
</evidence>
<dbReference type="Pfam" id="PF00440">
    <property type="entry name" value="TetR_N"/>
    <property type="match status" value="1"/>
</dbReference>
<dbReference type="Gene3D" id="1.10.357.10">
    <property type="entry name" value="Tetracycline Repressor, domain 2"/>
    <property type="match status" value="1"/>
</dbReference>
<feature type="domain" description="HTH tetR-type" evidence="3">
    <location>
        <begin position="6"/>
        <end position="66"/>
    </location>
</feature>
<dbReference type="InterPro" id="IPR023772">
    <property type="entry name" value="DNA-bd_HTH_TetR-type_CS"/>
</dbReference>
<dbReference type="KEGG" id="amq:AMETH_5982"/>
<dbReference type="PANTHER" id="PTHR43479:SF11">
    <property type="entry name" value="ACREF_ENVCD OPERON REPRESSOR-RELATED"/>
    <property type="match status" value="1"/>
</dbReference>
<dbReference type="RefSeq" id="WP_017984908.1">
    <property type="nucleotide sequence ID" value="NZ_AQUL01000001.1"/>
</dbReference>
<proteinExistence type="predicted"/>
<dbReference type="PROSITE" id="PS50977">
    <property type="entry name" value="HTH_TETR_2"/>
    <property type="match status" value="1"/>
</dbReference>
<dbReference type="OrthoDB" id="3186364at2"/>
<dbReference type="Proteomes" id="UP000062973">
    <property type="component" value="Chromosome"/>
</dbReference>
<dbReference type="InterPro" id="IPR050624">
    <property type="entry name" value="HTH-type_Tx_Regulator"/>
</dbReference>
<dbReference type="InterPro" id="IPR001647">
    <property type="entry name" value="HTH_TetR"/>
</dbReference>
<dbReference type="eggNOG" id="COG1309">
    <property type="taxonomic scope" value="Bacteria"/>
</dbReference>
<accession>A0A076MY61</accession>
<sequence length="189" mass="21080">MAGRRTDTRERIQQIALDLFVEQGYEKTSLREIAEALGVTKAALYYHFRTKEDIVHSLIEDFGASLDEIIEWAHAQDDPAQTREELLRRLSDLIQGRFGPIMRFMQDNQPALKDLHAGHVLAARLKGLFTFLVPADASAEDKLRSRLALVALMAGNNPQFLDENPSKESADVALRVALELASPRSPAGT</sequence>
<dbReference type="EMBL" id="CP009110">
    <property type="protein sequence ID" value="AIJ26074.1"/>
    <property type="molecule type" value="Genomic_DNA"/>
</dbReference>
<reference evidence="4 5" key="1">
    <citation type="submission" date="2014-07" db="EMBL/GenBank/DDBJ databases">
        <title>Whole Genome Sequence of the Amycolatopsis methanolica 239.</title>
        <authorList>
            <person name="Tang B."/>
        </authorList>
    </citation>
    <scope>NUCLEOTIDE SEQUENCE [LARGE SCALE GENOMIC DNA]</scope>
    <source>
        <strain evidence="4 5">239</strain>
    </source>
</reference>
<keyword evidence="1 2" id="KW-0238">DNA-binding</keyword>
<dbReference type="HOGENOM" id="CLU_083278_1_1_11"/>
<name>A0A076MY61_AMYME</name>
<evidence type="ECO:0000256" key="1">
    <source>
        <dbReference type="ARBA" id="ARBA00023125"/>
    </source>
</evidence>
<evidence type="ECO:0000256" key="2">
    <source>
        <dbReference type="PROSITE-ProRule" id="PRU00335"/>
    </source>
</evidence>
<feature type="DNA-binding region" description="H-T-H motif" evidence="2">
    <location>
        <begin position="29"/>
        <end position="48"/>
    </location>
</feature>
<protein>
    <submittedName>
        <fullName evidence="4">TetR family transcriptional regulator</fullName>
    </submittedName>
</protein>
<dbReference type="PROSITE" id="PS01081">
    <property type="entry name" value="HTH_TETR_1"/>
    <property type="match status" value="1"/>
</dbReference>
<dbReference type="InterPro" id="IPR009057">
    <property type="entry name" value="Homeodomain-like_sf"/>
</dbReference>
<keyword evidence="5" id="KW-1185">Reference proteome</keyword>
<dbReference type="PATRIC" id="fig|1068978.7.peg.6420"/>
<dbReference type="GO" id="GO:0003677">
    <property type="term" value="F:DNA binding"/>
    <property type="evidence" value="ECO:0007669"/>
    <property type="project" value="UniProtKB-UniRule"/>
</dbReference>
<evidence type="ECO:0000259" key="3">
    <source>
        <dbReference type="PROSITE" id="PS50977"/>
    </source>
</evidence>
<dbReference type="PANTHER" id="PTHR43479">
    <property type="entry name" value="ACREF/ENVCD OPERON REPRESSOR-RELATED"/>
    <property type="match status" value="1"/>
</dbReference>
<dbReference type="SUPFAM" id="SSF46689">
    <property type="entry name" value="Homeodomain-like"/>
    <property type="match status" value="1"/>
</dbReference>
<organism evidence="4 5">
    <name type="scientific">Amycolatopsis methanolica 239</name>
    <dbReference type="NCBI Taxonomy" id="1068978"/>
    <lineage>
        <taxon>Bacteria</taxon>
        <taxon>Bacillati</taxon>
        <taxon>Actinomycetota</taxon>
        <taxon>Actinomycetes</taxon>
        <taxon>Pseudonocardiales</taxon>
        <taxon>Pseudonocardiaceae</taxon>
        <taxon>Amycolatopsis</taxon>
        <taxon>Amycolatopsis methanolica group</taxon>
    </lineage>
</organism>
<dbReference type="STRING" id="1068978.AMETH_5982"/>
<evidence type="ECO:0000313" key="5">
    <source>
        <dbReference type="Proteomes" id="UP000062973"/>
    </source>
</evidence>
<gene>
    <name evidence="4" type="ORF">AMETH_5982</name>
</gene>
<dbReference type="AlphaFoldDB" id="A0A076MY61"/>